<dbReference type="OrthoDB" id="7275531at2"/>
<name>A0A3N0FMR5_9GAMM</name>
<dbReference type="InterPro" id="IPR055592">
    <property type="entry name" value="DUF7168"/>
</dbReference>
<evidence type="ECO:0000313" key="3">
    <source>
        <dbReference type="EMBL" id="RNM01392.1"/>
    </source>
</evidence>
<feature type="domain" description="DUF7168" evidence="2">
    <location>
        <begin position="56"/>
        <end position="185"/>
    </location>
</feature>
<comment type="caution">
    <text evidence="3">The sequence shown here is derived from an EMBL/GenBank/DDBJ whole genome shotgun (WGS) entry which is preliminary data.</text>
</comment>
<sequence>MSDSNKEKYLEKIKKLLNLARRSTNENEAANAISQAQNLMRAHGLNESDIDLIDIKESGSKDSPSHAEKLPQYVVYLANLLSHAFGVRCYFNKSFLGRTVVFYGPNERPQVAAYGFDVLTRQLRRARTDYIASLRKSIKRSTKINRADQFCEGWISGAWKAISAFSVNEREKTLMESYRKIKLEGDGFSTLKSREAKKCRGDEDARWAGYQAGKEAKLHHAVSAGQDAVAKIERK</sequence>
<feature type="domain" description="DUF2786" evidence="1">
    <location>
        <begin position="8"/>
        <end position="46"/>
    </location>
</feature>
<protein>
    <submittedName>
        <fullName evidence="3">DUF2786 domain-containing protein</fullName>
    </submittedName>
</protein>
<organism evidence="3 4">
    <name type="scientific">Dickeya undicola</name>
    <dbReference type="NCBI Taxonomy" id="1577887"/>
    <lineage>
        <taxon>Bacteria</taxon>
        <taxon>Pseudomonadati</taxon>
        <taxon>Pseudomonadota</taxon>
        <taxon>Gammaproteobacteria</taxon>
        <taxon>Enterobacterales</taxon>
        <taxon>Pectobacteriaceae</taxon>
        <taxon>Dickeya</taxon>
    </lineage>
</organism>
<gene>
    <name evidence="3" type="ORF">EF878_20745</name>
</gene>
<dbReference type="PIRSF" id="PIRSF028111">
    <property type="entry name" value="UCP028111"/>
    <property type="match status" value="1"/>
</dbReference>
<dbReference type="Pfam" id="PF10979">
    <property type="entry name" value="DUF2786"/>
    <property type="match status" value="1"/>
</dbReference>
<evidence type="ECO:0000259" key="1">
    <source>
        <dbReference type="Pfam" id="PF10979"/>
    </source>
</evidence>
<dbReference type="RefSeq" id="WP_123253440.1">
    <property type="nucleotide sequence ID" value="NZ_RJLR01000072.1"/>
</dbReference>
<dbReference type="EMBL" id="RJLR01000072">
    <property type="protein sequence ID" value="RNM01392.1"/>
    <property type="molecule type" value="Genomic_DNA"/>
</dbReference>
<accession>A0A3N0FMR5</accession>
<dbReference type="InterPro" id="IPR016868">
    <property type="entry name" value="Phage_B3_Orf5"/>
</dbReference>
<dbReference type="InterPro" id="IPR024498">
    <property type="entry name" value="DUF2786"/>
</dbReference>
<reference evidence="3 4" key="1">
    <citation type="submission" date="2018-11" db="EMBL/GenBank/DDBJ databases">
        <title>Characterization of surface water Dickeya isolates.</title>
        <authorList>
            <person name="Van Gijsegem F."/>
            <person name="Pedron J."/>
        </authorList>
    </citation>
    <scope>NUCLEOTIDE SEQUENCE [LARGE SCALE GENOMIC DNA]</scope>
    <source>
        <strain evidence="3 4">FVG1-MFV-O17</strain>
    </source>
</reference>
<dbReference type="AlphaFoldDB" id="A0A3N0FMR5"/>
<proteinExistence type="predicted"/>
<dbReference type="Proteomes" id="UP000276061">
    <property type="component" value="Unassembled WGS sequence"/>
</dbReference>
<evidence type="ECO:0000259" key="2">
    <source>
        <dbReference type="Pfam" id="PF23771"/>
    </source>
</evidence>
<dbReference type="Pfam" id="PF23771">
    <property type="entry name" value="DUF7168"/>
    <property type="match status" value="1"/>
</dbReference>
<evidence type="ECO:0000313" key="4">
    <source>
        <dbReference type="Proteomes" id="UP000276061"/>
    </source>
</evidence>